<reference evidence="3 4" key="2">
    <citation type="journal article" date="2012" name="Int. J. Syst. Evol. Microbiol.">
        <title>Magnetococcus marinus gen. nov., sp. nov., a marine, magnetotactic bacterium that represents a novel lineage (Magnetococcaceae fam. nov.; Magnetococcales ord. nov.) at the base of the Alphaproteobacteria.</title>
        <authorList>
            <person name="Bazylinski D.A."/>
            <person name="Williams T.J."/>
            <person name="Lefevre C.T."/>
            <person name="Berg R.J."/>
            <person name="Zhang C.L."/>
            <person name="Bowser S.S."/>
            <person name="Dean A.J."/>
            <person name="Beveridge T.J."/>
        </authorList>
    </citation>
    <scope>NUCLEOTIDE SEQUENCE [LARGE SCALE GENOMIC DNA]</scope>
    <source>
        <strain evidence="4">ATCC BAA-1437 / JCM 17883 / MC-1</strain>
    </source>
</reference>
<dbReference type="RefSeq" id="WP_011714061.1">
    <property type="nucleotide sequence ID" value="NC_008576.1"/>
</dbReference>
<dbReference type="InterPro" id="IPR036265">
    <property type="entry name" value="HIT-like_sf"/>
</dbReference>
<dbReference type="OrthoDB" id="9799145at2"/>
<dbReference type="Pfam" id="PF01230">
    <property type="entry name" value="HIT"/>
    <property type="match status" value="1"/>
</dbReference>
<dbReference type="KEGG" id="mgm:Mmc1_2441"/>
<sequence length="140" mass="15662">MPIVPLHPVLAKDGLWVTELSACCVLLINDSRYPWLVLVPDRANLTDLDQLNEGDMALVMQDIRLGSRVLRRLFEPTKLNVAALGNMVPQLHIHLIARFSHDAAWPKPVWGAHPAIPYDKASRAQRVMQLQQAFVAEQGA</sequence>
<dbReference type="PIRSF" id="PIRSF000714">
    <property type="entry name" value="HIT"/>
    <property type="match status" value="1"/>
</dbReference>
<evidence type="ECO:0000313" key="4">
    <source>
        <dbReference type="Proteomes" id="UP000002586"/>
    </source>
</evidence>
<dbReference type="AlphaFoldDB" id="A0LAE8"/>
<dbReference type="eggNOG" id="COG0537">
    <property type="taxonomic scope" value="Bacteria"/>
</dbReference>
<evidence type="ECO:0000259" key="2">
    <source>
        <dbReference type="PROSITE" id="PS51084"/>
    </source>
</evidence>
<dbReference type="InterPro" id="IPR026026">
    <property type="entry name" value="HIT_Hint"/>
</dbReference>
<dbReference type="EMBL" id="CP000471">
    <property type="protein sequence ID" value="ABK44941.1"/>
    <property type="molecule type" value="Genomic_DNA"/>
</dbReference>
<protein>
    <submittedName>
        <fullName evidence="3">Histidine triad (HIT) protein</fullName>
    </submittedName>
</protein>
<evidence type="ECO:0000313" key="3">
    <source>
        <dbReference type="EMBL" id="ABK44941.1"/>
    </source>
</evidence>
<gene>
    <name evidence="3" type="ordered locus">Mmc1_2441</name>
</gene>
<dbReference type="STRING" id="156889.Mmc1_2441"/>
<dbReference type="Proteomes" id="UP000002586">
    <property type="component" value="Chromosome"/>
</dbReference>
<accession>A0LAE8</accession>
<comment type="caution">
    <text evidence="1">Lacks conserved residue(s) required for the propagation of feature annotation.</text>
</comment>
<dbReference type="Gene3D" id="3.30.428.10">
    <property type="entry name" value="HIT-like"/>
    <property type="match status" value="1"/>
</dbReference>
<dbReference type="PROSITE" id="PS51084">
    <property type="entry name" value="HIT_2"/>
    <property type="match status" value="1"/>
</dbReference>
<dbReference type="GO" id="GO:0003824">
    <property type="term" value="F:catalytic activity"/>
    <property type="evidence" value="ECO:0007669"/>
    <property type="project" value="InterPro"/>
</dbReference>
<evidence type="ECO:0000256" key="1">
    <source>
        <dbReference type="PROSITE-ProRule" id="PRU00464"/>
    </source>
</evidence>
<feature type="domain" description="HIT" evidence="2">
    <location>
        <begin position="36"/>
        <end position="105"/>
    </location>
</feature>
<name>A0LAE8_MAGMM</name>
<dbReference type="InterPro" id="IPR011146">
    <property type="entry name" value="HIT-like"/>
</dbReference>
<dbReference type="HOGENOM" id="CLU_123330_0_1_5"/>
<organism evidence="3 4">
    <name type="scientific">Magnetococcus marinus (strain ATCC BAA-1437 / JCM 17883 / MC-1)</name>
    <dbReference type="NCBI Taxonomy" id="156889"/>
    <lineage>
        <taxon>Bacteria</taxon>
        <taxon>Pseudomonadati</taxon>
        <taxon>Pseudomonadota</taxon>
        <taxon>Magnetococcia</taxon>
        <taxon>Magnetococcales</taxon>
        <taxon>Magnetococcaceae</taxon>
        <taxon>Magnetococcus</taxon>
    </lineage>
</organism>
<proteinExistence type="predicted"/>
<dbReference type="SUPFAM" id="SSF54197">
    <property type="entry name" value="HIT-like"/>
    <property type="match status" value="1"/>
</dbReference>
<keyword evidence="4" id="KW-1185">Reference proteome</keyword>
<reference evidence="4" key="1">
    <citation type="journal article" date="2009" name="Appl. Environ. Microbiol.">
        <title>Complete genome sequence of the chemolithoautotrophic marine magnetotactic coccus strain MC-1.</title>
        <authorList>
            <person name="Schubbe S."/>
            <person name="Williams T.J."/>
            <person name="Xie G."/>
            <person name="Kiss H.E."/>
            <person name="Brettin T.S."/>
            <person name="Martinez D."/>
            <person name="Ross C.A."/>
            <person name="Schuler D."/>
            <person name="Cox B.L."/>
            <person name="Nealson K.H."/>
            <person name="Bazylinski D.A."/>
        </authorList>
    </citation>
    <scope>NUCLEOTIDE SEQUENCE [LARGE SCALE GENOMIC DNA]</scope>
    <source>
        <strain evidence="4">ATCC BAA-1437 / JCM 17883 / MC-1</strain>
    </source>
</reference>